<name>A0A6J0JLK5_RAPSA</name>
<keyword evidence="2" id="KW-1185">Reference proteome</keyword>
<organism evidence="2 3">
    <name type="scientific">Raphanus sativus</name>
    <name type="common">Radish</name>
    <name type="synonym">Raphanus raphanistrum var. sativus</name>
    <dbReference type="NCBI Taxonomy" id="3726"/>
    <lineage>
        <taxon>Eukaryota</taxon>
        <taxon>Viridiplantae</taxon>
        <taxon>Streptophyta</taxon>
        <taxon>Embryophyta</taxon>
        <taxon>Tracheophyta</taxon>
        <taxon>Spermatophyta</taxon>
        <taxon>Magnoliopsida</taxon>
        <taxon>eudicotyledons</taxon>
        <taxon>Gunneridae</taxon>
        <taxon>Pentapetalae</taxon>
        <taxon>rosids</taxon>
        <taxon>malvids</taxon>
        <taxon>Brassicales</taxon>
        <taxon>Brassicaceae</taxon>
        <taxon>Brassiceae</taxon>
        <taxon>Raphanus</taxon>
    </lineage>
</organism>
<dbReference type="PANTHER" id="PTHR45023:SF4">
    <property type="entry name" value="GLYCINE-RICH PROTEIN-RELATED"/>
    <property type="match status" value="1"/>
</dbReference>
<evidence type="ECO:0000313" key="2">
    <source>
        <dbReference type="Proteomes" id="UP000504610"/>
    </source>
</evidence>
<evidence type="ECO:0000313" key="3">
    <source>
        <dbReference type="RefSeq" id="XP_018435891.1"/>
    </source>
</evidence>
<sequence length="287" mass="32151">MDSRIPYSQSSGYVGLLHSQHESVLPENSGYESFYSGSSEIPQFSSQQCEAPIPPTDRTVERGKRHKWTPADDEVLISAWLNTSKDCIVGNDQKSGTFWARVGEYFYGAANGEKRAHLGYKQRWHKINDLVNKFCGSFAAAERKMSSGQNDNDVLKVAHDIYYSDYNSKFTLEHAWCVMRYEQKWLNLNTKPSGSSKRKPDETGTQASTTSVGDEEARPEGVKAAKARRANGQGKSVADYAQLWELRKEDLAEKKILTKLAILDSLIAKKTNSLRLKKLPSKSSSPS</sequence>
<dbReference type="RefSeq" id="XP_018435891.1">
    <property type="nucleotide sequence ID" value="XM_018580389.1"/>
</dbReference>
<proteinExistence type="predicted"/>
<evidence type="ECO:0000256" key="1">
    <source>
        <dbReference type="SAM" id="MobiDB-lite"/>
    </source>
</evidence>
<protein>
    <submittedName>
        <fullName evidence="3">Glutathione S-transferase T3-like</fullName>
    </submittedName>
</protein>
<feature type="region of interest" description="Disordered" evidence="1">
    <location>
        <begin position="190"/>
        <end position="235"/>
    </location>
</feature>
<feature type="compositionally biased region" description="Polar residues" evidence="1">
    <location>
        <begin position="203"/>
        <end position="212"/>
    </location>
</feature>
<reference evidence="3" key="2">
    <citation type="submission" date="2025-08" db="UniProtKB">
        <authorList>
            <consortium name="RefSeq"/>
        </authorList>
    </citation>
    <scope>IDENTIFICATION</scope>
    <source>
        <tissue evidence="3">Leaf</tissue>
    </source>
</reference>
<dbReference type="GeneID" id="108808205"/>
<dbReference type="OrthoDB" id="1105242at2759"/>
<dbReference type="AlphaFoldDB" id="A0A6J0JLK5"/>
<accession>A0A6J0JLK5</accession>
<dbReference type="Proteomes" id="UP000504610">
    <property type="component" value="Chromosome 6"/>
</dbReference>
<feature type="region of interest" description="Disordered" evidence="1">
    <location>
        <begin position="45"/>
        <end position="65"/>
    </location>
</feature>
<reference evidence="2" key="1">
    <citation type="journal article" date="2019" name="Database">
        <title>The radish genome database (RadishGD): an integrated information resource for radish genomics.</title>
        <authorList>
            <person name="Yu H.J."/>
            <person name="Baek S."/>
            <person name="Lee Y.J."/>
            <person name="Cho A."/>
            <person name="Mun J.H."/>
        </authorList>
    </citation>
    <scope>NUCLEOTIDE SEQUENCE [LARGE SCALE GENOMIC DNA]</scope>
    <source>
        <strain evidence="2">cv. WK10039</strain>
    </source>
</reference>
<dbReference type="KEGG" id="rsz:108808205"/>
<dbReference type="PANTHER" id="PTHR45023">
    <property type="match status" value="1"/>
</dbReference>
<gene>
    <name evidence="3" type="primary">LOC108808205</name>
</gene>